<protein>
    <recommendedName>
        <fullName evidence="1">ABM domain-containing protein</fullName>
    </recommendedName>
</protein>
<dbReference type="OrthoDB" id="3830579at2759"/>
<dbReference type="InterPro" id="IPR011008">
    <property type="entry name" value="Dimeric_a/b-barrel"/>
</dbReference>
<sequence length="476" mass="51720">MAVYTTTQSIPLKVIWTPSIPWKVIWAYMPRPSQRSQGASHESDQLVILDTRALKHSILKHFAIHTMSSPVTEIVVFPPTEAYVQDPVGTFAPLSEVFGKAPGFISVYHGVDYEDKSVAYAFVQWEKIEDHVAFTKSPGFPELQAAFKTVTPGLTKVTHVSAGQGLIDALSAPITEIGTMVLKAGHTQEQVSAQIDALCAAPSPAKGKTWNWTVEDPKELVLFVGWPSHEIHLQTRDNGPPEVKQVIGELAQHFDVKIANAKAGNGNGNSVYIMSGPVTEFVTFSPTEAYLKDPAGTFAPMGEIMRKHHGFVGVYHGVNHDDKSTGYAFVQWESIEDHIASTKLPEVVAQQAIFKEVWTSPPKATHVKVSGQKLVEALSASATEIGTLVLKAGHTEAQAAPYIDALCAVPTPATGKIWGSTVENPSELVLLIGWPSYESHVQLRDNAPPELKAVIGELVQHVDVKIVTAELVHFGK</sequence>
<dbReference type="AlphaFoldDB" id="A0A4Y9ZGK8"/>
<dbReference type="Gene3D" id="3.30.70.100">
    <property type="match status" value="4"/>
</dbReference>
<dbReference type="SUPFAM" id="SSF54909">
    <property type="entry name" value="Dimeric alpha+beta barrel"/>
    <property type="match status" value="2"/>
</dbReference>
<keyword evidence="3" id="KW-1185">Reference proteome</keyword>
<reference evidence="2 3" key="1">
    <citation type="submission" date="2019-02" db="EMBL/GenBank/DDBJ databases">
        <title>Genome sequencing of the rare red list fungi Dentipellis fragilis.</title>
        <authorList>
            <person name="Buettner E."/>
            <person name="Kellner H."/>
        </authorList>
    </citation>
    <scope>NUCLEOTIDE SEQUENCE [LARGE SCALE GENOMIC DNA]</scope>
    <source>
        <strain evidence="2 3">DSM 105465</strain>
    </source>
</reference>
<comment type="caution">
    <text evidence="2">The sequence shown here is derived from an EMBL/GenBank/DDBJ whole genome shotgun (WGS) entry which is preliminary data.</text>
</comment>
<feature type="domain" description="ABM" evidence="1">
    <location>
        <begin position="278"/>
        <end position="367"/>
    </location>
</feature>
<organism evidence="2 3">
    <name type="scientific">Dentipellis fragilis</name>
    <dbReference type="NCBI Taxonomy" id="205917"/>
    <lineage>
        <taxon>Eukaryota</taxon>
        <taxon>Fungi</taxon>
        <taxon>Dikarya</taxon>
        <taxon>Basidiomycota</taxon>
        <taxon>Agaricomycotina</taxon>
        <taxon>Agaricomycetes</taxon>
        <taxon>Russulales</taxon>
        <taxon>Hericiaceae</taxon>
        <taxon>Dentipellis</taxon>
    </lineage>
</organism>
<dbReference type="PROSITE" id="PS51725">
    <property type="entry name" value="ABM"/>
    <property type="match status" value="1"/>
</dbReference>
<accession>A0A4Y9ZGK8</accession>
<evidence type="ECO:0000259" key="1">
    <source>
        <dbReference type="PROSITE" id="PS51725"/>
    </source>
</evidence>
<dbReference type="Proteomes" id="UP000298327">
    <property type="component" value="Unassembled WGS sequence"/>
</dbReference>
<name>A0A4Y9ZGK8_9AGAM</name>
<gene>
    <name evidence="2" type="ORF">EVG20_g447</name>
</gene>
<dbReference type="STRING" id="205917.A0A4Y9ZGK8"/>
<evidence type="ECO:0000313" key="2">
    <source>
        <dbReference type="EMBL" id="TFY72579.1"/>
    </source>
</evidence>
<proteinExistence type="predicted"/>
<dbReference type="EMBL" id="SEOQ01000011">
    <property type="protein sequence ID" value="TFY72579.1"/>
    <property type="molecule type" value="Genomic_DNA"/>
</dbReference>
<dbReference type="InterPro" id="IPR007138">
    <property type="entry name" value="ABM_dom"/>
</dbReference>
<evidence type="ECO:0000313" key="3">
    <source>
        <dbReference type="Proteomes" id="UP000298327"/>
    </source>
</evidence>